<evidence type="ECO:0000313" key="8">
    <source>
        <dbReference type="Proteomes" id="UP000657574"/>
    </source>
</evidence>
<keyword evidence="3 6" id="KW-0815">Transposition</keyword>
<dbReference type="GO" id="GO:0004803">
    <property type="term" value="F:transposase activity"/>
    <property type="evidence" value="ECO:0007669"/>
    <property type="project" value="UniProtKB-UniRule"/>
</dbReference>
<evidence type="ECO:0000313" key="7">
    <source>
        <dbReference type="EMBL" id="GGJ71427.1"/>
    </source>
</evidence>
<keyword evidence="4 6" id="KW-0238">DNA-binding</keyword>
<reference evidence="7" key="1">
    <citation type="journal article" date="2014" name="Int. J. Syst. Evol. Microbiol.">
        <title>Complete genome sequence of Corynebacterium casei LMG S-19264T (=DSM 44701T), isolated from a smear-ripened cheese.</title>
        <authorList>
            <consortium name="US DOE Joint Genome Institute (JGI-PGF)"/>
            <person name="Walter F."/>
            <person name="Albersmeier A."/>
            <person name="Kalinowski J."/>
            <person name="Ruckert C."/>
        </authorList>
    </citation>
    <scope>NUCLEOTIDE SEQUENCE</scope>
    <source>
        <strain evidence="7">JCM 3086</strain>
    </source>
</reference>
<dbReference type="GO" id="GO:0006313">
    <property type="term" value="P:DNA transposition"/>
    <property type="evidence" value="ECO:0007669"/>
    <property type="project" value="UniProtKB-UniRule"/>
</dbReference>
<comment type="function">
    <text evidence="1 6">Required for the transposition of the insertion element.</text>
</comment>
<dbReference type="Pfam" id="PF00872">
    <property type="entry name" value="Transposase_mut"/>
    <property type="match status" value="1"/>
</dbReference>
<comment type="caution">
    <text evidence="7">The sequence shown here is derived from an EMBL/GenBank/DDBJ whole genome shotgun (WGS) entry which is preliminary data.</text>
</comment>
<evidence type="ECO:0000256" key="1">
    <source>
        <dbReference type="ARBA" id="ARBA00002190"/>
    </source>
</evidence>
<dbReference type="GO" id="GO:0003677">
    <property type="term" value="F:DNA binding"/>
    <property type="evidence" value="ECO:0007669"/>
    <property type="project" value="UniProtKB-UniRule"/>
</dbReference>
<proteinExistence type="inferred from homology"/>
<dbReference type="AlphaFoldDB" id="A0A917PDC7"/>
<accession>A0A917PDC7</accession>
<evidence type="ECO:0000256" key="3">
    <source>
        <dbReference type="ARBA" id="ARBA00022578"/>
    </source>
</evidence>
<evidence type="ECO:0000256" key="4">
    <source>
        <dbReference type="ARBA" id="ARBA00023125"/>
    </source>
</evidence>
<evidence type="ECO:0000256" key="6">
    <source>
        <dbReference type="RuleBase" id="RU365089"/>
    </source>
</evidence>
<dbReference type="PANTHER" id="PTHR33217">
    <property type="entry name" value="TRANSPOSASE FOR INSERTION SEQUENCE ELEMENT IS1081"/>
    <property type="match status" value="1"/>
</dbReference>
<dbReference type="InterPro" id="IPR001207">
    <property type="entry name" value="Transposase_mutator"/>
</dbReference>
<gene>
    <name evidence="7" type="ORF">GCM10010121_097550</name>
</gene>
<comment type="similarity">
    <text evidence="2 6">Belongs to the transposase mutator family.</text>
</comment>
<dbReference type="Proteomes" id="UP000657574">
    <property type="component" value="Unassembled WGS sequence"/>
</dbReference>
<evidence type="ECO:0000256" key="5">
    <source>
        <dbReference type="ARBA" id="ARBA00023172"/>
    </source>
</evidence>
<evidence type="ECO:0000256" key="2">
    <source>
        <dbReference type="ARBA" id="ARBA00010961"/>
    </source>
</evidence>
<name>A0A917PDC7_9ACTN</name>
<keyword evidence="8" id="KW-1185">Reference proteome</keyword>
<keyword evidence="5 6" id="KW-0233">DNA recombination</keyword>
<keyword evidence="6" id="KW-0814">Transposable element</keyword>
<protein>
    <recommendedName>
        <fullName evidence="6">Mutator family transposase</fullName>
    </recommendedName>
</protein>
<reference evidence="7" key="2">
    <citation type="submission" date="2020-09" db="EMBL/GenBank/DDBJ databases">
        <authorList>
            <person name="Sun Q."/>
            <person name="Ohkuma M."/>
        </authorList>
    </citation>
    <scope>NUCLEOTIDE SEQUENCE</scope>
    <source>
        <strain evidence="7">JCM 3086</strain>
    </source>
</reference>
<dbReference type="EMBL" id="BMQA01000131">
    <property type="protein sequence ID" value="GGJ71427.1"/>
    <property type="molecule type" value="Genomic_DNA"/>
</dbReference>
<organism evidence="7 8">
    <name type="scientific">Streptomyces brasiliensis</name>
    <dbReference type="NCBI Taxonomy" id="1954"/>
    <lineage>
        <taxon>Bacteria</taxon>
        <taxon>Bacillati</taxon>
        <taxon>Actinomycetota</taxon>
        <taxon>Actinomycetes</taxon>
        <taxon>Kitasatosporales</taxon>
        <taxon>Streptomycetaceae</taxon>
        <taxon>Streptomyces</taxon>
    </lineage>
</organism>
<sequence>MAAFEKTYGAKWPKAVKKITDDVDELLAFYDFPAEHWIHLRTTNPIESTFATVRLRTKVTKGAGSPAAALAMVFKLVESAQQRWRAVNAPHLVALVRAGARFERGQLVERPEADAA</sequence>
<dbReference type="PANTHER" id="PTHR33217:SF9">
    <property type="entry name" value="MUTATOR FAMILY TRANSPOSASE"/>
    <property type="match status" value="1"/>
</dbReference>